<feature type="transmembrane region" description="Helical" evidence="1">
    <location>
        <begin position="156"/>
        <end position="174"/>
    </location>
</feature>
<evidence type="ECO:0000313" key="3">
    <source>
        <dbReference type="Proteomes" id="UP000245942"/>
    </source>
</evidence>
<feature type="transmembrane region" description="Helical" evidence="1">
    <location>
        <begin position="6"/>
        <end position="28"/>
    </location>
</feature>
<protein>
    <submittedName>
        <fullName evidence="2">Uncharacterized protein</fullName>
    </submittedName>
</protein>
<name>A0A316U1D7_9BASI</name>
<reference evidence="2 3" key="1">
    <citation type="journal article" date="2018" name="Mol. Biol. Evol.">
        <title>Broad Genomic Sampling Reveals a Smut Pathogenic Ancestry of the Fungal Clade Ustilaginomycotina.</title>
        <authorList>
            <person name="Kijpornyongpan T."/>
            <person name="Mondo S.J."/>
            <person name="Barry K."/>
            <person name="Sandor L."/>
            <person name="Lee J."/>
            <person name="Lipzen A."/>
            <person name="Pangilinan J."/>
            <person name="LaButti K."/>
            <person name="Hainaut M."/>
            <person name="Henrissat B."/>
            <person name="Grigoriev I.V."/>
            <person name="Spatafora J.W."/>
            <person name="Aime M.C."/>
        </authorList>
    </citation>
    <scope>NUCLEOTIDE SEQUENCE [LARGE SCALE GENOMIC DNA]</scope>
    <source>
        <strain evidence="2 3">MCA 4718</strain>
    </source>
</reference>
<evidence type="ECO:0000313" key="2">
    <source>
        <dbReference type="EMBL" id="PWN19192.1"/>
    </source>
</evidence>
<accession>A0A316U1D7</accession>
<feature type="transmembrane region" description="Helical" evidence="1">
    <location>
        <begin position="64"/>
        <end position="81"/>
    </location>
</feature>
<evidence type="ECO:0000256" key="1">
    <source>
        <dbReference type="SAM" id="Phobius"/>
    </source>
</evidence>
<proteinExistence type="predicted"/>
<keyword evidence="3" id="KW-1185">Reference proteome</keyword>
<keyword evidence="1" id="KW-0812">Transmembrane</keyword>
<keyword evidence="1" id="KW-1133">Transmembrane helix</keyword>
<dbReference type="Proteomes" id="UP000245942">
    <property type="component" value="Unassembled WGS sequence"/>
</dbReference>
<keyword evidence="1" id="KW-0472">Membrane</keyword>
<dbReference type="EMBL" id="KZ819332">
    <property type="protein sequence ID" value="PWN19192.1"/>
    <property type="molecule type" value="Genomic_DNA"/>
</dbReference>
<organism evidence="2 3">
    <name type="scientific">Pseudomicrostroma glucosiphilum</name>
    <dbReference type="NCBI Taxonomy" id="1684307"/>
    <lineage>
        <taxon>Eukaryota</taxon>
        <taxon>Fungi</taxon>
        <taxon>Dikarya</taxon>
        <taxon>Basidiomycota</taxon>
        <taxon>Ustilaginomycotina</taxon>
        <taxon>Exobasidiomycetes</taxon>
        <taxon>Microstromatales</taxon>
        <taxon>Microstromatales incertae sedis</taxon>
        <taxon>Pseudomicrostroma</taxon>
    </lineage>
</organism>
<sequence length="205" mass="22636">MALAASLLLGAAILLALAGLCFSFLILVRNVEGDLPRARTWARKVYFASALLSLLLAYRGSLPLSVLALSLLLSMTFVLSLSGKPSTYLLLFSHLALPLIAHYFLLSHLSHHTFRSHQVHAAPRLPGGRVSWDIPDEHVAAVQAGEHEVHSVAQTVTYFIVFVWAQTYVAWAMWMGAEGRQRWGLPFVSFATEREGGSEGRRKDK</sequence>
<dbReference type="RefSeq" id="XP_025346352.1">
    <property type="nucleotide sequence ID" value="XM_025495308.1"/>
</dbReference>
<dbReference type="GeneID" id="37017042"/>
<dbReference type="AlphaFoldDB" id="A0A316U1D7"/>
<feature type="transmembrane region" description="Helical" evidence="1">
    <location>
        <begin position="88"/>
        <end position="106"/>
    </location>
</feature>
<gene>
    <name evidence="2" type="ORF">BCV69DRAFT_47181</name>
</gene>